<dbReference type="EMBL" id="JAVDXW010000001">
    <property type="protein sequence ID" value="MDR7302048.1"/>
    <property type="molecule type" value="Genomic_DNA"/>
</dbReference>
<dbReference type="NCBIfam" id="TIGR00254">
    <property type="entry name" value="GGDEF"/>
    <property type="match status" value="1"/>
</dbReference>
<dbReference type="InterPro" id="IPR050469">
    <property type="entry name" value="Diguanylate_Cyclase"/>
</dbReference>
<keyword evidence="1" id="KW-0472">Membrane</keyword>
<dbReference type="PANTHER" id="PTHR45138">
    <property type="entry name" value="REGULATORY COMPONENTS OF SENSORY TRANSDUCTION SYSTEM"/>
    <property type="match status" value="1"/>
</dbReference>
<dbReference type="Gene3D" id="3.30.70.270">
    <property type="match status" value="1"/>
</dbReference>
<dbReference type="Pfam" id="PF00990">
    <property type="entry name" value="GGDEF"/>
    <property type="match status" value="1"/>
</dbReference>
<feature type="domain" description="GGDEF" evidence="2">
    <location>
        <begin position="261"/>
        <end position="398"/>
    </location>
</feature>
<comment type="caution">
    <text evidence="3">The sequence shown here is derived from an EMBL/GenBank/DDBJ whole genome shotgun (WGS) entry which is preliminary data.</text>
</comment>
<gene>
    <name evidence="3" type="ORF">JOF55_002229</name>
</gene>
<dbReference type="GO" id="GO:0043709">
    <property type="term" value="P:cell adhesion involved in single-species biofilm formation"/>
    <property type="evidence" value="ECO:0007669"/>
    <property type="project" value="TreeGrafter"/>
</dbReference>
<feature type="transmembrane region" description="Helical" evidence="1">
    <location>
        <begin position="146"/>
        <end position="165"/>
    </location>
</feature>
<dbReference type="FunFam" id="3.30.70.270:FF:000001">
    <property type="entry name" value="Diguanylate cyclase domain protein"/>
    <property type="match status" value="1"/>
</dbReference>
<dbReference type="InterPro" id="IPR043128">
    <property type="entry name" value="Rev_trsase/Diguanyl_cyclase"/>
</dbReference>
<feature type="transmembrane region" description="Helical" evidence="1">
    <location>
        <begin position="114"/>
        <end position="134"/>
    </location>
</feature>
<proteinExistence type="predicted"/>
<dbReference type="SMART" id="SM00267">
    <property type="entry name" value="GGDEF"/>
    <property type="match status" value="1"/>
</dbReference>
<dbReference type="GO" id="GO:0052621">
    <property type="term" value="F:diguanylate cyclase activity"/>
    <property type="evidence" value="ECO:0007669"/>
    <property type="project" value="TreeGrafter"/>
</dbReference>
<dbReference type="InterPro" id="IPR029787">
    <property type="entry name" value="Nucleotide_cyclase"/>
</dbReference>
<dbReference type="SUPFAM" id="SSF55073">
    <property type="entry name" value="Nucleotide cyclase"/>
    <property type="match status" value="1"/>
</dbReference>
<feature type="transmembrane region" description="Helical" evidence="1">
    <location>
        <begin position="76"/>
        <end position="102"/>
    </location>
</feature>
<feature type="transmembrane region" description="Helical" evidence="1">
    <location>
        <begin position="13"/>
        <end position="33"/>
    </location>
</feature>
<sequence>MGVWALWKLRPPALAYVLLVKVTAVVVIALVIATTPQPGPRALRIFAMLALTAGLVIIATSVSIHLRHEVRRNPWIIHIAYLAAGILTLPPNLLVLLLLGPALHGVLDIRPEPYRWMFTTAATALAAFAARWVIGWNHPRWEPVLFVLAGAVLLLVRAAIVAIGLRLRDPEASREGVLGEPIDVLLGIVAASLGGLLAVAVDSHSASALLAGPPLALLDIACQLPQWRRSAQHDGKTGLANAMHWERVARVELTRARSRTQPMAVLLLDLDHFKRVNDELGHLAGDAVLASVALMLRSSVRKGDVVGRFGGEEFVVLLPGADTDIACTVAQRVRLSTASLSVPAQDTDGSHRELDDLTVSIGVATTLRFGYELPDLLVAADAALLAAKAGGRNAVTVA</sequence>
<protein>
    <submittedName>
        <fullName evidence="3">Diguanylate cyclase (GGDEF)-like protein</fullName>
    </submittedName>
</protein>
<dbReference type="GO" id="GO:1902201">
    <property type="term" value="P:negative regulation of bacterial-type flagellum-dependent cell motility"/>
    <property type="evidence" value="ECO:0007669"/>
    <property type="project" value="TreeGrafter"/>
</dbReference>
<keyword evidence="4" id="KW-1185">Reference proteome</keyword>
<feature type="transmembrane region" description="Helical" evidence="1">
    <location>
        <begin position="45"/>
        <end position="64"/>
    </location>
</feature>
<keyword evidence="1" id="KW-1133">Transmembrane helix</keyword>
<keyword evidence="1" id="KW-0812">Transmembrane</keyword>
<dbReference type="CDD" id="cd01949">
    <property type="entry name" value="GGDEF"/>
    <property type="match status" value="1"/>
</dbReference>
<evidence type="ECO:0000259" key="2">
    <source>
        <dbReference type="PROSITE" id="PS50887"/>
    </source>
</evidence>
<dbReference type="RefSeq" id="WP_310273228.1">
    <property type="nucleotide sequence ID" value="NZ_JAVDXW010000001.1"/>
</dbReference>
<dbReference type="Proteomes" id="UP001180845">
    <property type="component" value="Unassembled WGS sequence"/>
</dbReference>
<evidence type="ECO:0000256" key="1">
    <source>
        <dbReference type="SAM" id="Phobius"/>
    </source>
</evidence>
<name>A0AAE3ZE88_9ACTN</name>
<dbReference type="PANTHER" id="PTHR45138:SF9">
    <property type="entry name" value="DIGUANYLATE CYCLASE DGCM-RELATED"/>
    <property type="match status" value="1"/>
</dbReference>
<reference evidence="3" key="1">
    <citation type="submission" date="2023-07" db="EMBL/GenBank/DDBJ databases">
        <title>Sequencing the genomes of 1000 actinobacteria strains.</title>
        <authorList>
            <person name="Klenk H.-P."/>
        </authorList>
    </citation>
    <scope>NUCLEOTIDE SEQUENCE</scope>
    <source>
        <strain evidence="3">DSM 45977</strain>
    </source>
</reference>
<evidence type="ECO:0000313" key="4">
    <source>
        <dbReference type="Proteomes" id="UP001180845"/>
    </source>
</evidence>
<dbReference type="InterPro" id="IPR000160">
    <property type="entry name" value="GGDEF_dom"/>
</dbReference>
<dbReference type="AlphaFoldDB" id="A0AAE3ZE88"/>
<organism evidence="3 4">
    <name type="scientific">Haloactinomyces albus</name>
    <dbReference type="NCBI Taxonomy" id="1352928"/>
    <lineage>
        <taxon>Bacteria</taxon>
        <taxon>Bacillati</taxon>
        <taxon>Actinomycetota</taxon>
        <taxon>Actinomycetes</taxon>
        <taxon>Actinopolysporales</taxon>
        <taxon>Actinopolysporaceae</taxon>
        <taxon>Haloactinomyces</taxon>
    </lineage>
</organism>
<dbReference type="PROSITE" id="PS50887">
    <property type="entry name" value="GGDEF"/>
    <property type="match status" value="1"/>
</dbReference>
<dbReference type="GO" id="GO:0005886">
    <property type="term" value="C:plasma membrane"/>
    <property type="evidence" value="ECO:0007669"/>
    <property type="project" value="TreeGrafter"/>
</dbReference>
<evidence type="ECO:0000313" key="3">
    <source>
        <dbReference type="EMBL" id="MDR7302048.1"/>
    </source>
</evidence>
<accession>A0AAE3ZE88</accession>